<evidence type="ECO:0000256" key="1">
    <source>
        <dbReference type="ARBA" id="ARBA00022679"/>
    </source>
</evidence>
<comment type="caution">
    <text evidence="4">The sequence shown here is derived from an EMBL/GenBank/DDBJ whole genome shotgun (WGS) entry which is preliminary data.</text>
</comment>
<dbReference type="SUPFAM" id="SSF53448">
    <property type="entry name" value="Nucleotide-diphospho-sugar transferases"/>
    <property type="match status" value="1"/>
</dbReference>
<dbReference type="PANTHER" id="PTHR43584">
    <property type="entry name" value="NUCLEOTIDYL TRANSFERASE"/>
    <property type="match status" value="1"/>
</dbReference>
<keyword evidence="2 4" id="KW-0548">Nucleotidyltransferase</keyword>
<reference evidence="4" key="1">
    <citation type="submission" date="2023-06" db="EMBL/GenBank/DDBJ databases">
        <title>PCVPA Blantyre Malawi Pneumococcal carriage surveillance isolates.</title>
        <authorList>
            <person name="Obolski U."/>
            <person name="Swarthout T.D."/>
            <person name="Kalizang'Oma A."/>
            <person name="Mwalukomo T.S."/>
            <person name="Cave R."/>
            <person name="Brown C."/>
            <person name="Cornick J."/>
            <person name="Kamng'Ona A."/>
            <person name="Msefula J."/>
            <person name="French N."/>
            <person name="Hyderman R."/>
        </authorList>
    </citation>
    <scope>NUCLEOTIDE SEQUENCE</scope>
    <source>
        <strain evidence="4">BVY8TH</strain>
    </source>
</reference>
<dbReference type="PANTHER" id="PTHR43584:SF8">
    <property type="entry name" value="N-ACETYLMURAMATE ALPHA-1-PHOSPHATE URIDYLYLTRANSFERASE"/>
    <property type="match status" value="1"/>
</dbReference>
<dbReference type="Gene3D" id="3.90.550.10">
    <property type="entry name" value="Spore Coat Polysaccharide Biosynthesis Protein SpsA, Chain A"/>
    <property type="match status" value="1"/>
</dbReference>
<dbReference type="EMBL" id="JAVPGZ010000230">
    <property type="protein sequence ID" value="MDS8039500.1"/>
    <property type="molecule type" value="Genomic_DNA"/>
</dbReference>
<evidence type="ECO:0000313" key="5">
    <source>
        <dbReference type="Proteomes" id="UP001184693"/>
    </source>
</evidence>
<dbReference type="RefSeq" id="WP_150821414.1">
    <property type="nucleotide sequence ID" value="NZ_CHOA01000001.1"/>
</dbReference>
<protein>
    <submittedName>
        <fullName evidence="4">Phosphocholine cytidylyltransferase family protein</fullName>
    </submittedName>
</protein>
<organism evidence="4 5">
    <name type="scientific">Streptococcus pneumoniae</name>
    <dbReference type="NCBI Taxonomy" id="1313"/>
    <lineage>
        <taxon>Bacteria</taxon>
        <taxon>Bacillati</taxon>
        <taxon>Bacillota</taxon>
        <taxon>Bacilli</taxon>
        <taxon>Lactobacillales</taxon>
        <taxon>Streptococcaceae</taxon>
        <taxon>Streptococcus</taxon>
    </lineage>
</organism>
<dbReference type="InterPro" id="IPR029044">
    <property type="entry name" value="Nucleotide-diphossugar_trans"/>
</dbReference>
<dbReference type="Proteomes" id="UP001184693">
    <property type="component" value="Unassembled WGS sequence"/>
</dbReference>
<dbReference type="Pfam" id="PF12804">
    <property type="entry name" value="NTP_transf_3"/>
    <property type="match status" value="1"/>
</dbReference>
<gene>
    <name evidence="4" type="ORF">RLG82_11120</name>
</gene>
<name>A0AAP5J9Z9_STREE</name>
<proteinExistence type="predicted"/>
<dbReference type="CDD" id="cd02523">
    <property type="entry name" value="PC_cytidylyltransferase"/>
    <property type="match status" value="1"/>
</dbReference>
<accession>A0AAP5J9Z9</accession>
<evidence type="ECO:0000259" key="3">
    <source>
        <dbReference type="Pfam" id="PF12804"/>
    </source>
</evidence>
<dbReference type="InterPro" id="IPR050065">
    <property type="entry name" value="GlmU-like"/>
</dbReference>
<dbReference type="AlphaFoldDB" id="A0AAP5J9Z9"/>
<feature type="domain" description="MobA-like NTP transferase" evidence="3">
    <location>
        <begin position="3"/>
        <end position="127"/>
    </location>
</feature>
<sequence length="246" mass="28613">MKALILAAGRGSRMKEKTNLVPKGMLKIGCNSIVEDTINKLRSNGIVDIALVTGYKSEVYKKKLQNVTFFENSNWETTNSTYSLLCALGWINQDVIILYSDIYVSHEVIQLMLKEHSEDWVMPYNKNFKQHWEWRFPGQNIFDDIESFNVDKNGYLVDIGNKVSSDTQIDGQFMGIFKVNERGIRDFKKYILEIVELDFSTDITAMFNYLLKKMLKVKTVEYNGPWFEFDCFDDFNYFEKNIGGIS</sequence>
<evidence type="ECO:0000256" key="2">
    <source>
        <dbReference type="ARBA" id="ARBA00022695"/>
    </source>
</evidence>
<dbReference type="GO" id="GO:0016779">
    <property type="term" value="F:nucleotidyltransferase activity"/>
    <property type="evidence" value="ECO:0007669"/>
    <property type="project" value="UniProtKB-KW"/>
</dbReference>
<keyword evidence="1" id="KW-0808">Transferase</keyword>
<evidence type="ECO:0000313" key="4">
    <source>
        <dbReference type="EMBL" id="MDS8039500.1"/>
    </source>
</evidence>
<dbReference type="InterPro" id="IPR025877">
    <property type="entry name" value="MobA-like_NTP_Trfase"/>
</dbReference>